<sequence length="179" mass="20910">MSYLQEPQLIYFVHYGVALNMRIQAINLFHFTSTNKTFILNIAASIIFFYFIAYIVCQQAPENVNYITVIYFGITLYISMILFYSLIHDNKNHLCYLINFVSSRKLLILNYCLCFSFFTFLCGVFAIFVTHSFHIVLFLYYCVISIFTALINLSKTQYTKLLTLCFIVLFSCLGGYIYA</sequence>
<feature type="transmembrane region" description="Helical" evidence="1">
    <location>
        <begin position="68"/>
        <end position="87"/>
    </location>
</feature>
<name>A0ABY3NML8_9GAMM</name>
<keyword evidence="1" id="KW-0812">Transmembrane</keyword>
<gene>
    <name evidence="2" type="ORF">LY16_03305</name>
</gene>
<evidence type="ECO:0000313" key="3">
    <source>
        <dbReference type="Proteomes" id="UP000324170"/>
    </source>
</evidence>
<evidence type="ECO:0000256" key="1">
    <source>
        <dbReference type="SAM" id="Phobius"/>
    </source>
</evidence>
<feature type="transmembrane region" description="Helical" evidence="1">
    <location>
        <begin position="12"/>
        <end position="31"/>
    </location>
</feature>
<accession>A0ABY3NML8</accession>
<protein>
    <submittedName>
        <fullName evidence="2">Uncharacterized protein</fullName>
    </submittedName>
</protein>
<keyword evidence="1" id="KW-0472">Membrane</keyword>
<proteinExistence type="predicted"/>
<feature type="transmembrane region" description="Helical" evidence="1">
    <location>
        <begin position="108"/>
        <end position="129"/>
    </location>
</feature>
<feature type="transmembrane region" description="Helical" evidence="1">
    <location>
        <begin position="38"/>
        <end position="56"/>
    </location>
</feature>
<feature type="transmembrane region" description="Helical" evidence="1">
    <location>
        <begin position="161"/>
        <end position="178"/>
    </location>
</feature>
<dbReference type="EMBL" id="VNHN01000081">
    <property type="protein sequence ID" value="TYO98401.1"/>
    <property type="molecule type" value="Genomic_DNA"/>
</dbReference>
<organism evidence="2 3">
    <name type="scientific">Xenorhabdus doucetiae</name>
    <dbReference type="NCBI Taxonomy" id="351671"/>
    <lineage>
        <taxon>Bacteria</taxon>
        <taxon>Pseudomonadati</taxon>
        <taxon>Pseudomonadota</taxon>
        <taxon>Gammaproteobacteria</taxon>
        <taxon>Enterobacterales</taxon>
        <taxon>Morganellaceae</taxon>
        <taxon>Xenorhabdus</taxon>
    </lineage>
</organism>
<keyword evidence="1" id="KW-1133">Transmembrane helix</keyword>
<dbReference type="Proteomes" id="UP000324170">
    <property type="component" value="Unassembled WGS sequence"/>
</dbReference>
<feature type="transmembrane region" description="Helical" evidence="1">
    <location>
        <begin position="135"/>
        <end position="154"/>
    </location>
</feature>
<evidence type="ECO:0000313" key="2">
    <source>
        <dbReference type="EMBL" id="TYO98401.1"/>
    </source>
</evidence>
<keyword evidence="3" id="KW-1185">Reference proteome</keyword>
<reference evidence="2 3" key="1">
    <citation type="submission" date="2019-07" db="EMBL/GenBank/DDBJ databases">
        <title>Genomic Encyclopedia of Type Strains, Phase I: the one thousand microbial genomes (KMG-I) project.</title>
        <authorList>
            <person name="Kyrpides N."/>
        </authorList>
    </citation>
    <scope>NUCLEOTIDE SEQUENCE [LARGE SCALE GENOMIC DNA]</scope>
    <source>
        <strain evidence="2 3">DSM 17909</strain>
    </source>
</reference>
<comment type="caution">
    <text evidence="2">The sequence shown here is derived from an EMBL/GenBank/DDBJ whole genome shotgun (WGS) entry which is preliminary data.</text>
</comment>